<dbReference type="Proteomes" id="UP001597349">
    <property type="component" value="Unassembled WGS sequence"/>
</dbReference>
<dbReference type="SUPFAM" id="SSF52172">
    <property type="entry name" value="CheY-like"/>
    <property type="match status" value="1"/>
</dbReference>
<feature type="modified residue" description="4-aspartylphosphate" evidence="1">
    <location>
        <position position="103"/>
    </location>
</feature>
<dbReference type="PROSITE" id="PS50110">
    <property type="entry name" value="RESPONSE_REGULATORY"/>
    <property type="match status" value="1"/>
</dbReference>
<sequence>MKRSRRLRLNALRGSRFRNGHMSFLNDSSPNNDHDSVRFTESLPVPPLLDGLRILVLEDEFLIAMDVEQLCRDHGAGEVVIARDLTEIDGRQVATHFDAAIVDLMLGGASTLDFASGLRAAGVPFVFASGHSDPDEIKASFPGVRLVGKPYSGEDLMQAVATACGRASPD</sequence>
<dbReference type="SMART" id="SM00448">
    <property type="entry name" value="REC"/>
    <property type="match status" value="1"/>
</dbReference>
<evidence type="ECO:0000259" key="2">
    <source>
        <dbReference type="PROSITE" id="PS50110"/>
    </source>
</evidence>
<protein>
    <submittedName>
        <fullName evidence="3">Response regulator</fullName>
    </submittedName>
</protein>
<dbReference type="InterPro" id="IPR011006">
    <property type="entry name" value="CheY-like_superfamily"/>
</dbReference>
<keyword evidence="1" id="KW-0597">Phosphoprotein</keyword>
<dbReference type="InterPro" id="IPR001789">
    <property type="entry name" value="Sig_transdc_resp-reg_receiver"/>
</dbReference>
<proteinExistence type="predicted"/>
<evidence type="ECO:0000313" key="4">
    <source>
        <dbReference type="Proteomes" id="UP001597349"/>
    </source>
</evidence>
<name>A0ABW4WPU5_9HYPH</name>
<accession>A0ABW4WPU5</accession>
<gene>
    <name evidence="3" type="ORF">ACFSQT_32415</name>
</gene>
<evidence type="ECO:0000256" key="1">
    <source>
        <dbReference type="PROSITE-ProRule" id="PRU00169"/>
    </source>
</evidence>
<dbReference type="EMBL" id="JBHUGY010000061">
    <property type="protein sequence ID" value="MFD2057622.1"/>
    <property type="molecule type" value="Genomic_DNA"/>
</dbReference>
<feature type="domain" description="Response regulatory" evidence="2">
    <location>
        <begin position="53"/>
        <end position="164"/>
    </location>
</feature>
<dbReference type="RefSeq" id="WP_379025750.1">
    <property type="nucleotide sequence ID" value="NZ_JBHUGY010000061.1"/>
</dbReference>
<organism evidence="3 4">
    <name type="scientific">Mesorhizobium calcicola</name>
    <dbReference type="NCBI Taxonomy" id="1300310"/>
    <lineage>
        <taxon>Bacteria</taxon>
        <taxon>Pseudomonadati</taxon>
        <taxon>Pseudomonadota</taxon>
        <taxon>Alphaproteobacteria</taxon>
        <taxon>Hyphomicrobiales</taxon>
        <taxon>Phyllobacteriaceae</taxon>
        <taxon>Mesorhizobium</taxon>
    </lineage>
</organism>
<reference evidence="4" key="1">
    <citation type="journal article" date="2019" name="Int. J. Syst. Evol. Microbiol.">
        <title>The Global Catalogue of Microorganisms (GCM) 10K type strain sequencing project: providing services to taxonomists for standard genome sequencing and annotation.</title>
        <authorList>
            <consortium name="The Broad Institute Genomics Platform"/>
            <consortium name="The Broad Institute Genome Sequencing Center for Infectious Disease"/>
            <person name="Wu L."/>
            <person name="Ma J."/>
        </authorList>
    </citation>
    <scope>NUCLEOTIDE SEQUENCE [LARGE SCALE GENOMIC DNA]</scope>
    <source>
        <strain evidence="4">CGMCC 1.16226</strain>
    </source>
</reference>
<keyword evidence="4" id="KW-1185">Reference proteome</keyword>
<evidence type="ECO:0000313" key="3">
    <source>
        <dbReference type="EMBL" id="MFD2057622.1"/>
    </source>
</evidence>
<dbReference type="Gene3D" id="3.40.50.2300">
    <property type="match status" value="1"/>
</dbReference>
<comment type="caution">
    <text evidence="3">The sequence shown here is derived from an EMBL/GenBank/DDBJ whole genome shotgun (WGS) entry which is preliminary data.</text>
</comment>